<dbReference type="EMBL" id="JABBVZ010000113">
    <property type="protein sequence ID" value="NMP24471.1"/>
    <property type="molecule type" value="Genomic_DNA"/>
</dbReference>
<proteinExistence type="predicted"/>
<gene>
    <name evidence="2" type="ORF">HIJ39_19295</name>
</gene>
<name>A0A7Y0L753_9FIRM</name>
<reference evidence="2 3" key="1">
    <citation type="submission" date="2020-04" db="EMBL/GenBank/DDBJ databases">
        <authorList>
            <person name="Zhang R."/>
            <person name="Schippers A."/>
        </authorList>
    </citation>
    <scope>NUCLEOTIDE SEQUENCE [LARGE SCALE GENOMIC DNA]</scope>
    <source>
        <strain evidence="2 3">DSM 109850</strain>
    </source>
</reference>
<evidence type="ECO:0008006" key="4">
    <source>
        <dbReference type="Google" id="ProtNLM"/>
    </source>
</evidence>
<feature type="transmembrane region" description="Helical" evidence="1">
    <location>
        <begin position="51"/>
        <end position="69"/>
    </location>
</feature>
<evidence type="ECO:0000256" key="1">
    <source>
        <dbReference type="SAM" id="Phobius"/>
    </source>
</evidence>
<dbReference type="RefSeq" id="WP_169102618.1">
    <property type="nucleotide sequence ID" value="NZ_JABBVZ010000113.1"/>
</dbReference>
<keyword evidence="1" id="KW-0472">Membrane</keyword>
<keyword evidence="1" id="KW-1133">Transmembrane helix</keyword>
<keyword evidence="3" id="KW-1185">Reference proteome</keyword>
<evidence type="ECO:0000313" key="3">
    <source>
        <dbReference type="Proteomes" id="UP000533476"/>
    </source>
</evidence>
<sequence>MARYLIPKPIQRQYELFPGWGFTQVTVVAVGLVTGVLFFAMLTVFHLSIPIRLIAFVLPLGIGGFLAFPPPNEQPLYKRLQAGVGFSKSPRKWLYDWNASDWNE</sequence>
<keyword evidence="1" id="KW-0812">Transmembrane</keyword>
<feature type="transmembrane region" description="Helical" evidence="1">
    <location>
        <begin position="21"/>
        <end position="45"/>
    </location>
</feature>
<dbReference type="AlphaFoldDB" id="A0A7Y0L753"/>
<organism evidence="2 3">
    <name type="scientific">Sulfobacillus harzensis</name>
    <dbReference type="NCBI Taxonomy" id="2729629"/>
    <lineage>
        <taxon>Bacteria</taxon>
        <taxon>Bacillati</taxon>
        <taxon>Bacillota</taxon>
        <taxon>Clostridia</taxon>
        <taxon>Eubacteriales</taxon>
        <taxon>Clostridiales Family XVII. Incertae Sedis</taxon>
        <taxon>Sulfobacillus</taxon>
    </lineage>
</organism>
<comment type="caution">
    <text evidence="2">The sequence shown here is derived from an EMBL/GenBank/DDBJ whole genome shotgun (WGS) entry which is preliminary data.</text>
</comment>
<protein>
    <recommendedName>
        <fullName evidence="4">PrgI family protein</fullName>
    </recommendedName>
</protein>
<accession>A0A7Y0L753</accession>
<dbReference type="Proteomes" id="UP000533476">
    <property type="component" value="Unassembled WGS sequence"/>
</dbReference>
<evidence type="ECO:0000313" key="2">
    <source>
        <dbReference type="EMBL" id="NMP24471.1"/>
    </source>
</evidence>